<dbReference type="Pfam" id="PF08020">
    <property type="entry name" value="DUF1706"/>
    <property type="match status" value="1"/>
</dbReference>
<evidence type="ECO:0000256" key="1">
    <source>
        <dbReference type="SAM" id="Coils"/>
    </source>
</evidence>
<dbReference type="PANTHER" id="PTHR40658:SF3">
    <property type="entry name" value="CLBS_DFSB FAMILY FOUR-HELIX BUNDLE PROTEIN"/>
    <property type="match status" value="1"/>
</dbReference>
<protein>
    <submittedName>
        <fullName evidence="2">ClbS/DfsB family four-helix bundle protein</fullName>
    </submittedName>
</protein>
<keyword evidence="1" id="KW-0175">Coiled coil</keyword>
<name>A0A9X2MLM5_9FIRM</name>
<dbReference type="PANTHER" id="PTHR40658">
    <property type="match status" value="1"/>
</dbReference>
<dbReference type="Gene3D" id="1.20.120.450">
    <property type="entry name" value="dinb family like domain"/>
    <property type="match status" value="1"/>
</dbReference>
<sequence length="168" mass="20657">MEYKNKEELLDELNKRAKLFINEFQEVQEEEKDIFVEGVDRTPVQIISYQLGWLHLVKSWDEDELSGKEVFMPTKEYKWNNLGGLYRDFYKQYEDYSLEEFIEEFDFLIDMYNKWIGELSEKELFQQGYRKWTGDKPNWPMARWIHINSVAPFKTFRSRIRKWKRLKG</sequence>
<dbReference type="Proteomes" id="UP001142078">
    <property type="component" value="Unassembled WGS sequence"/>
</dbReference>
<feature type="coiled-coil region" evidence="1">
    <location>
        <begin position="3"/>
        <end position="30"/>
    </location>
</feature>
<dbReference type="EMBL" id="JANJZL010000002">
    <property type="protein sequence ID" value="MCR2043431.1"/>
    <property type="molecule type" value="Genomic_DNA"/>
</dbReference>
<dbReference type="InterPro" id="IPR034660">
    <property type="entry name" value="DinB/YfiT-like"/>
</dbReference>
<comment type="caution">
    <text evidence="2">The sequence shown here is derived from an EMBL/GenBank/DDBJ whole genome shotgun (WGS) entry which is preliminary data.</text>
</comment>
<evidence type="ECO:0000313" key="3">
    <source>
        <dbReference type="Proteomes" id="UP001142078"/>
    </source>
</evidence>
<organism evidence="2 3">
    <name type="scientific">Anaerosalibacter massiliensis</name>
    <dbReference type="NCBI Taxonomy" id="1347392"/>
    <lineage>
        <taxon>Bacteria</taxon>
        <taxon>Bacillati</taxon>
        <taxon>Bacillota</taxon>
        <taxon>Tissierellia</taxon>
        <taxon>Tissierellales</taxon>
        <taxon>Sporanaerobacteraceae</taxon>
        <taxon>Anaerosalibacter</taxon>
    </lineage>
</organism>
<dbReference type="PIRSF" id="PIRSF031551">
    <property type="entry name" value="DUF1706"/>
    <property type="match status" value="1"/>
</dbReference>
<dbReference type="OrthoDB" id="9786621at2"/>
<keyword evidence="3" id="KW-1185">Reference proteome</keyword>
<gene>
    <name evidence="2" type="ORF">NSA23_04790</name>
</gene>
<dbReference type="InterPro" id="IPR012550">
    <property type="entry name" value="DUF1706"/>
</dbReference>
<accession>A0A9X2MLM5</accession>
<dbReference type="RefSeq" id="WP_042679388.1">
    <property type="nucleotide sequence ID" value="NZ_CABKTM010000013.1"/>
</dbReference>
<proteinExistence type="predicted"/>
<dbReference type="AlphaFoldDB" id="A0A9X2MLM5"/>
<reference evidence="2" key="1">
    <citation type="submission" date="2022-07" db="EMBL/GenBank/DDBJ databases">
        <title>Enhanced cultured diversity of the mouse gut microbiota enables custom-made synthetic communities.</title>
        <authorList>
            <person name="Afrizal A."/>
        </authorList>
    </citation>
    <scope>NUCLEOTIDE SEQUENCE</scope>
    <source>
        <strain evidence="2">DSM 29482</strain>
    </source>
</reference>
<evidence type="ECO:0000313" key="2">
    <source>
        <dbReference type="EMBL" id="MCR2043431.1"/>
    </source>
</evidence>